<dbReference type="PANTHER" id="PTHR39210:SF1">
    <property type="entry name" value="HEPARIN-SULFATE LYASE"/>
    <property type="match status" value="1"/>
</dbReference>
<dbReference type="RefSeq" id="WP_068840548.1">
    <property type="nucleotide sequence ID" value="NZ_FRBT01000009.1"/>
</dbReference>
<evidence type="ECO:0000256" key="5">
    <source>
        <dbReference type="SAM" id="SignalP"/>
    </source>
</evidence>
<dbReference type="SUPFAM" id="SSF48230">
    <property type="entry name" value="Chondroitin AC/alginate lyase"/>
    <property type="match status" value="1"/>
</dbReference>
<dbReference type="Gene3D" id="2.70.98.70">
    <property type="match status" value="1"/>
</dbReference>
<organism evidence="8 9">
    <name type="scientific">Flavobacterium chilense</name>
    <dbReference type="NCBI Taxonomy" id="946677"/>
    <lineage>
        <taxon>Bacteria</taxon>
        <taxon>Pseudomonadati</taxon>
        <taxon>Bacteroidota</taxon>
        <taxon>Flavobacteriia</taxon>
        <taxon>Flavobacteriales</taxon>
        <taxon>Flavobacteriaceae</taxon>
        <taxon>Flavobacterium</taxon>
    </lineage>
</organism>
<name>A0A1M7LCE4_9FLAO</name>
<dbReference type="GO" id="GO:0042597">
    <property type="term" value="C:periplasmic space"/>
    <property type="evidence" value="ECO:0007669"/>
    <property type="project" value="UniProtKB-SubCell"/>
</dbReference>
<gene>
    <name evidence="8" type="ORF">SAMN05444484_10956</name>
</gene>
<dbReference type="InterPro" id="IPR054646">
    <property type="entry name" value="HepC"/>
</dbReference>
<dbReference type="Pfam" id="PF16889">
    <property type="entry name" value="Hepar_II_III_N"/>
    <property type="match status" value="1"/>
</dbReference>
<comment type="subcellular location">
    <subcellularLocation>
        <location evidence="1">Periplasm</location>
    </subcellularLocation>
</comment>
<evidence type="ECO:0000313" key="8">
    <source>
        <dbReference type="EMBL" id="SHM75772.1"/>
    </source>
</evidence>
<evidence type="ECO:0000259" key="7">
    <source>
        <dbReference type="Pfam" id="PF16889"/>
    </source>
</evidence>
<evidence type="ECO:0000259" key="6">
    <source>
        <dbReference type="Pfam" id="PF07940"/>
    </source>
</evidence>
<dbReference type="STRING" id="946677.SAMN05444484_10956"/>
<feature type="domain" description="Heparin-sulfate lyase N-terminal" evidence="7">
    <location>
        <begin position="33"/>
        <end position="375"/>
    </location>
</feature>
<evidence type="ECO:0000256" key="3">
    <source>
        <dbReference type="ARBA" id="ARBA00022764"/>
    </source>
</evidence>
<protein>
    <submittedName>
        <fullName evidence="8">Heparan-sulfate lyase</fullName>
    </submittedName>
</protein>
<evidence type="ECO:0000256" key="4">
    <source>
        <dbReference type="ARBA" id="ARBA00023239"/>
    </source>
</evidence>
<accession>A0A1M7LCE4</accession>
<evidence type="ECO:0000313" key="9">
    <source>
        <dbReference type="Proteomes" id="UP000184028"/>
    </source>
</evidence>
<dbReference type="PANTHER" id="PTHR39210">
    <property type="entry name" value="HEPARIN-SULFATE LYASE"/>
    <property type="match status" value="1"/>
</dbReference>
<dbReference type="Pfam" id="PF07940">
    <property type="entry name" value="Hepar_II_III_C"/>
    <property type="match status" value="1"/>
</dbReference>
<dbReference type="NCBIfam" id="NF045573">
    <property type="entry name" value="Hepsulflyase_CFB"/>
    <property type="match status" value="1"/>
</dbReference>
<feature type="chain" id="PRO_5009927871" evidence="5">
    <location>
        <begin position="23"/>
        <end position="661"/>
    </location>
</feature>
<feature type="domain" description="Heparinase II/III-like C-terminal" evidence="6">
    <location>
        <begin position="390"/>
        <end position="595"/>
    </location>
</feature>
<dbReference type="Gene3D" id="1.50.10.100">
    <property type="entry name" value="Chondroitin AC/alginate lyase"/>
    <property type="match status" value="1"/>
</dbReference>
<reference evidence="9" key="1">
    <citation type="submission" date="2016-11" db="EMBL/GenBank/DDBJ databases">
        <authorList>
            <person name="Varghese N."/>
            <person name="Submissions S."/>
        </authorList>
    </citation>
    <scope>NUCLEOTIDE SEQUENCE [LARGE SCALE GENOMIC DNA]</scope>
    <source>
        <strain evidence="9">DSM 24724</strain>
    </source>
</reference>
<proteinExistence type="predicted"/>
<sequence>MKNLKTITTVLFLSVMVFTTNAQETPALSKESFDVVNLKYPGLEKVNQLFNSGKYDEAARELLSYYRNRKNIKNPDFNVGDEARFRGKDIGKANQEKADNALLHLFKPQKGYGFFDYGKDINWDYWPVKDNEVRWQLHRVTWWQSMGMAYRSSADEKYAKEWVFQFRDWEKKNYLGRSAENDNIAWRPLEVSERLQSLPGTFNLFVISPNFTPVFLMEFLNSFNKQAPYIPKHYSKEGNHLLFEAQRVLGAGASFPELKQAEDWRKSGIEILNREIKLQVFDDGVQWELSPTYHVACIEIFLKAYNSAKMAGVEKEFPETYSKTIEKMIVATANISFPDYNNPMFGDSWPIEKNARIKQFSGWSKLFPDNGLIKYFATDGAEGNLPDYLSNALPNGGFYTFRNGWNDKATVMIVKAGPPAEFHAQPDNGTFELWVKGRDFMPDTGCYLYSGDAEVTKMRNWFRQTRVHNTLTLNNENMVITKAIQNKWKTSKNLDILTYTNPSYTDLNHQRSILFMDQKYFLIIDKAIGKATGNLGVHFQLKEDSKPVYDKTSNKVYTTYEDGNNLLIQSLNTDKVTLSEEEGKVSYVYAKEMARPAFVFEKSKTDAVTQQFISIVYPYNGNKTPEIIVQPNADNDFEKGNISLTILIDGKKSNIKAVLND</sequence>
<keyword evidence="9" id="KW-1185">Reference proteome</keyword>
<dbReference type="AlphaFoldDB" id="A0A1M7LCE4"/>
<evidence type="ECO:0000256" key="2">
    <source>
        <dbReference type="ARBA" id="ARBA00022729"/>
    </source>
</evidence>
<keyword evidence="4 8" id="KW-0456">Lyase</keyword>
<keyword evidence="3" id="KW-0574">Periplasm</keyword>
<dbReference type="InterPro" id="IPR031680">
    <property type="entry name" value="Hepar_II_III_N"/>
</dbReference>
<dbReference type="Proteomes" id="UP000184028">
    <property type="component" value="Unassembled WGS sequence"/>
</dbReference>
<dbReference type="InterPro" id="IPR012480">
    <property type="entry name" value="Hepar_II_III_C"/>
</dbReference>
<keyword evidence="2 5" id="KW-0732">Signal</keyword>
<dbReference type="OrthoDB" id="7335480at2"/>
<evidence type="ECO:0000256" key="1">
    <source>
        <dbReference type="ARBA" id="ARBA00004418"/>
    </source>
</evidence>
<dbReference type="EMBL" id="FRBT01000009">
    <property type="protein sequence ID" value="SHM75772.1"/>
    <property type="molecule type" value="Genomic_DNA"/>
</dbReference>
<dbReference type="InterPro" id="IPR008929">
    <property type="entry name" value="Chondroitin_lyas"/>
</dbReference>
<dbReference type="GO" id="GO:0016829">
    <property type="term" value="F:lyase activity"/>
    <property type="evidence" value="ECO:0007669"/>
    <property type="project" value="UniProtKB-KW"/>
</dbReference>
<feature type="signal peptide" evidence="5">
    <location>
        <begin position="1"/>
        <end position="22"/>
    </location>
</feature>